<dbReference type="AlphaFoldDB" id="A0AAE3UAH0"/>
<protein>
    <recommendedName>
        <fullName evidence="3">DUF2147 domain-containing protein</fullName>
    </recommendedName>
</protein>
<name>A0AAE3UAH0_9BACT</name>
<dbReference type="RefSeq" id="WP_313988259.1">
    <property type="nucleotide sequence ID" value="NZ_JASJOS010000021.1"/>
</dbReference>
<comment type="caution">
    <text evidence="1">The sequence shown here is derived from an EMBL/GenBank/DDBJ whole genome shotgun (WGS) entry which is preliminary data.</text>
</comment>
<gene>
    <name evidence="1" type="ORF">QNI16_33990</name>
</gene>
<dbReference type="EMBL" id="JASJOS010000021">
    <property type="protein sequence ID" value="MDJ1485551.1"/>
    <property type="molecule type" value="Genomic_DNA"/>
</dbReference>
<evidence type="ECO:0000313" key="1">
    <source>
        <dbReference type="EMBL" id="MDJ1485551.1"/>
    </source>
</evidence>
<dbReference type="Proteomes" id="UP001241110">
    <property type="component" value="Unassembled WGS sequence"/>
</dbReference>
<evidence type="ECO:0000313" key="2">
    <source>
        <dbReference type="Proteomes" id="UP001241110"/>
    </source>
</evidence>
<organism evidence="1 2">
    <name type="scientific">Xanthocytophaga flava</name>
    <dbReference type="NCBI Taxonomy" id="3048013"/>
    <lineage>
        <taxon>Bacteria</taxon>
        <taxon>Pseudomonadati</taxon>
        <taxon>Bacteroidota</taxon>
        <taxon>Cytophagia</taxon>
        <taxon>Cytophagales</taxon>
        <taxon>Rhodocytophagaceae</taxon>
        <taxon>Xanthocytophaga</taxon>
    </lineage>
</organism>
<accession>A0AAE3UAH0</accession>
<reference evidence="1" key="1">
    <citation type="submission" date="2023-05" db="EMBL/GenBank/DDBJ databases">
        <authorList>
            <person name="Zhang X."/>
        </authorList>
    </citation>
    <scope>NUCLEOTIDE SEQUENCE</scope>
    <source>
        <strain evidence="1">YF14B1</strain>
    </source>
</reference>
<sequence length="60" mass="7013">MLSLFVLFAFTGFAQENLPDKILGTWLMENKESKIEIFRKGHTFNGILLWSKQMYEADDV</sequence>
<proteinExistence type="predicted"/>
<evidence type="ECO:0008006" key="3">
    <source>
        <dbReference type="Google" id="ProtNLM"/>
    </source>
</evidence>